<dbReference type="RefSeq" id="WP_238308316.1">
    <property type="nucleotide sequence ID" value="NZ_BPRE01000013.1"/>
</dbReference>
<sequence length="212" mass="23091">MTPANRDTLREGMEDGEPTLEEAEAILAEAENFRQPAPAPIPVRKRFYLTECEHCGWVGSSEHCGNGGGLIADDIVCPVCCSSICGDAPDEADTAKHGEAVYQRITAAEARADRLSAEVEALRESLRKATALPLGSDLLRFVDSLFDVDPDRTADEIIATVQARDPDALEKQVYNALGYLTRRKRVRRLAYGRYTALARAAVKAETEGSDHG</sequence>
<gene>
    <name evidence="2" type="ORF">BGCPKDLD_3797</name>
</gene>
<reference evidence="2" key="1">
    <citation type="journal article" date="2021" name="Front. Microbiol.">
        <title>Comprehensive Comparative Genomics and Phenotyping of Methylobacterium Species.</title>
        <authorList>
            <person name="Alessa O."/>
            <person name="Ogura Y."/>
            <person name="Fujitani Y."/>
            <person name="Takami H."/>
            <person name="Hayashi T."/>
            <person name="Sahin N."/>
            <person name="Tani A."/>
        </authorList>
    </citation>
    <scope>NUCLEOTIDE SEQUENCE</scope>
    <source>
        <strain evidence="2">DSM 14458</strain>
    </source>
</reference>
<accession>A0ABQ4UZ71</accession>
<proteinExistence type="predicted"/>
<protein>
    <submittedName>
        <fullName evidence="2">Uncharacterized protein</fullName>
    </submittedName>
</protein>
<dbReference type="Proteomes" id="UP001055093">
    <property type="component" value="Unassembled WGS sequence"/>
</dbReference>
<keyword evidence="3" id="KW-1185">Reference proteome</keyword>
<dbReference type="EMBL" id="BPRE01000013">
    <property type="protein sequence ID" value="GJE77194.1"/>
    <property type="molecule type" value="Genomic_DNA"/>
</dbReference>
<evidence type="ECO:0000256" key="1">
    <source>
        <dbReference type="SAM" id="Coils"/>
    </source>
</evidence>
<keyword evidence="1" id="KW-0175">Coiled coil</keyword>
<organism evidence="2 3">
    <name type="scientific">Methylorubrum suomiense</name>
    <dbReference type="NCBI Taxonomy" id="144191"/>
    <lineage>
        <taxon>Bacteria</taxon>
        <taxon>Pseudomonadati</taxon>
        <taxon>Pseudomonadota</taxon>
        <taxon>Alphaproteobacteria</taxon>
        <taxon>Hyphomicrobiales</taxon>
        <taxon>Methylobacteriaceae</taxon>
        <taxon>Methylorubrum</taxon>
    </lineage>
</organism>
<evidence type="ECO:0000313" key="3">
    <source>
        <dbReference type="Proteomes" id="UP001055093"/>
    </source>
</evidence>
<comment type="caution">
    <text evidence="2">The sequence shown here is derived from an EMBL/GenBank/DDBJ whole genome shotgun (WGS) entry which is preliminary data.</text>
</comment>
<name>A0ABQ4UZ71_9HYPH</name>
<evidence type="ECO:0000313" key="2">
    <source>
        <dbReference type="EMBL" id="GJE77194.1"/>
    </source>
</evidence>
<feature type="coiled-coil region" evidence="1">
    <location>
        <begin position="105"/>
        <end position="132"/>
    </location>
</feature>
<reference evidence="2" key="2">
    <citation type="submission" date="2021-08" db="EMBL/GenBank/DDBJ databases">
        <authorList>
            <person name="Tani A."/>
            <person name="Ola A."/>
            <person name="Ogura Y."/>
            <person name="Katsura K."/>
            <person name="Hayashi T."/>
        </authorList>
    </citation>
    <scope>NUCLEOTIDE SEQUENCE</scope>
    <source>
        <strain evidence="2">DSM 14458</strain>
    </source>
</reference>